<dbReference type="CDD" id="cd17325">
    <property type="entry name" value="MFS_MdtG_SLC18_like"/>
    <property type="match status" value="1"/>
</dbReference>
<feature type="transmembrane region" description="Helical" evidence="8">
    <location>
        <begin position="342"/>
        <end position="361"/>
    </location>
</feature>
<feature type="transmembrane region" description="Helical" evidence="8">
    <location>
        <begin position="36"/>
        <end position="53"/>
    </location>
</feature>
<feature type="transmembrane region" description="Helical" evidence="8">
    <location>
        <begin position="162"/>
        <end position="184"/>
    </location>
</feature>
<evidence type="ECO:0000256" key="2">
    <source>
        <dbReference type="ARBA" id="ARBA00022448"/>
    </source>
</evidence>
<dbReference type="Gene3D" id="1.20.1250.20">
    <property type="entry name" value="MFS general substrate transporter like domains"/>
    <property type="match status" value="2"/>
</dbReference>
<dbReference type="FunCoup" id="S0EW78">
    <property type="interactions" value="38"/>
</dbReference>
<keyword evidence="11" id="KW-1185">Reference proteome</keyword>
<dbReference type="STRING" id="454171.CP488_01773"/>
<evidence type="ECO:0000256" key="8">
    <source>
        <dbReference type="SAM" id="Phobius"/>
    </source>
</evidence>
<feature type="transmembrane region" description="Helical" evidence="8">
    <location>
        <begin position="315"/>
        <end position="336"/>
    </location>
</feature>
<feature type="transmembrane region" description="Helical" evidence="8">
    <location>
        <begin position="414"/>
        <end position="434"/>
    </location>
</feature>
<evidence type="ECO:0000256" key="3">
    <source>
        <dbReference type="ARBA" id="ARBA00022475"/>
    </source>
</evidence>
<feature type="transmembrane region" description="Helical" evidence="8">
    <location>
        <begin position="250"/>
        <end position="270"/>
    </location>
</feature>
<keyword evidence="2" id="KW-0813">Transport</keyword>
<dbReference type="GO" id="GO:0005886">
    <property type="term" value="C:plasma membrane"/>
    <property type="evidence" value="ECO:0007669"/>
    <property type="project" value="UniProtKB-SubCell"/>
</dbReference>
<dbReference type="OrthoDB" id="9815817at2"/>
<dbReference type="PANTHER" id="PTHR23517">
    <property type="entry name" value="RESISTANCE PROTEIN MDTM, PUTATIVE-RELATED-RELATED"/>
    <property type="match status" value="1"/>
</dbReference>
<feature type="transmembrane region" description="Helical" evidence="8">
    <location>
        <begin position="373"/>
        <end position="394"/>
    </location>
</feature>
<feature type="compositionally biased region" description="Basic and acidic residues" evidence="7">
    <location>
        <begin position="8"/>
        <end position="19"/>
    </location>
</feature>
<evidence type="ECO:0000256" key="5">
    <source>
        <dbReference type="ARBA" id="ARBA00022989"/>
    </source>
</evidence>
<feature type="transmembrane region" description="Helical" evidence="8">
    <location>
        <begin position="73"/>
        <end position="92"/>
    </location>
</feature>
<feature type="region of interest" description="Disordered" evidence="7">
    <location>
        <begin position="1"/>
        <end position="22"/>
    </location>
</feature>
<feature type="transmembrane region" description="Helical" evidence="8">
    <location>
        <begin position="129"/>
        <end position="150"/>
    </location>
</feature>
<proteinExistence type="predicted"/>
<evidence type="ECO:0000256" key="6">
    <source>
        <dbReference type="ARBA" id="ARBA00023136"/>
    </source>
</evidence>
<dbReference type="EMBL" id="HF951689">
    <property type="protein sequence ID" value="CCW36128.1"/>
    <property type="molecule type" value="Genomic_DNA"/>
</dbReference>
<organism evidence="10 11">
    <name type="scientific">Chthonomonas calidirosea (strain DSM 23976 / ICMP 18418 / T49)</name>
    <dbReference type="NCBI Taxonomy" id="1303518"/>
    <lineage>
        <taxon>Bacteria</taxon>
        <taxon>Bacillati</taxon>
        <taxon>Armatimonadota</taxon>
        <taxon>Chthonomonadia</taxon>
        <taxon>Chthonomonadales</taxon>
        <taxon>Chthonomonadaceae</taxon>
        <taxon>Chthonomonas</taxon>
    </lineage>
</organism>
<evidence type="ECO:0000313" key="11">
    <source>
        <dbReference type="Proteomes" id="UP000014227"/>
    </source>
</evidence>
<keyword evidence="3" id="KW-1003">Cell membrane</keyword>
<dbReference type="InterPro" id="IPR036259">
    <property type="entry name" value="MFS_trans_sf"/>
</dbReference>
<evidence type="ECO:0000256" key="1">
    <source>
        <dbReference type="ARBA" id="ARBA00004651"/>
    </source>
</evidence>
<dbReference type="InParanoid" id="S0EW78"/>
<keyword evidence="4 8" id="KW-0812">Transmembrane</keyword>
<dbReference type="AlphaFoldDB" id="S0EW78"/>
<keyword evidence="6 8" id="KW-0472">Membrane</keyword>
<comment type="subcellular location">
    <subcellularLocation>
        <location evidence="1">Cell membrane</location>
        <topology evidence="1">Multi-pass membrane protein</topology>
    </subcellularLocation>
</comment>
<evidence type="ECO:0000256" key="7">
    <source>
        <dbReference type="SAM" id="MobiDB-lite"/>
    </source>
</evidence>
<sequence length="446" mass="47665">MEAPTETPPERPEERRETSQEAVVATTSAPSVGVKGLLLAIVCVAVFGELGYTTVNVSAMPVYIHDLGLGDHLVGIAMLSFLVTEGLLKSPFGILGDRFGRKVMMISGPLLSTATAVLTPYVHHPFALILLRIFDGIGAAALWPSAFSLIGDHVPESRRTAAMSYFNIAYLIGVAAGPFLGGAIDDLARHRLHLHGASPVRFSFYLASVLFLITSLVAVIVLPNDHPGASHAKATSEFDFKAFRAMMRRMPMILLMTFITFLGIGLIMAYVKLFLMEALGLTETDFGRMLLIPALLIAVLSAPMGALGDRLGKPLAIKIGIGTCAVSFWLMVLFLHRTTLPIYGTLLGLGFVLAFPAWMALVSSLSDASQRGAAIGAVGTAQALGTIVGIGAGSFLYRQPGFRMGFLVIPDHGWPFFGCAVMLLTAFLIALFTVQERPSTAAIEQE</sequence>
<protein>
    <submittedName>
        <fullName evidence="10">Arabinose efflux permease</fullName>
    </submittedName>
</protein>
<dbReference type="InterPro" id="IPR050171">
    <property type="entry name" value="MFS_Transporters"/>
</dbReference>
<evidence type="ECO:0000259" key="9">
    <source>
        <dbReference type="PROSITE" id="PS50850"/>
    </source>
</evidence>
<dbReference type="InterPro" id="IPR020846">
    <property type="entry name" value="MFS_dom"/>
</dbReference>
<name>S0EW78_CHTCT</name>
<feature type="transmembrane region" description="Helical" evidence="8">
    <location>
        <begin position="204"/>
        <end position="223"/>
    </location>
</feature>
<dbReference type="Pfam" id="PF07690">
    <property type="entry name" value="MFS_1"/>
    <property type="match status" value="2"/>
</dbReference>
<feature type="transmembrane region" description="Helical" evidence="8">
    <location>
        <begin position="290"/>
        <end position="308"/>
    </location>
</feature>
<dbReference type="HOGENOM" id="CLU_615040_0_0_0"/>
<dbReference type="PATRIC" id="fig|1303518.3.peg.2413"/>
<dbReference type="Proteomes" id="UP000014227">
    <property type="component" value="Chromosome I"/>
</dbReference>
<accession>S0EW78</accession>
<dbReference type="GO" id="GO:0022857">
    <property type="term" value="F:transmembrane transporter activity"/>
    <property type="evidence" value="ECO:0007669"/>
    <property type="project" value="InterPro"/>
</dbReference>
<feature type="domain" description="Major facilitator superfamily (MFS) profile" evidence="9">
    <location>
        <begin position="37"/>
        <end position="438"/>
    </location>
</feature>
<keyword evidence="5 8" id="KW-1133">Transmembrane helix</keyword>
<dbReference type="KEGG" id="ccz:CCALI_02323"/>
<evidence type="ECO:0000256" key="4">
    <source>
        <dbReference type="ARBA" id="ARBA00022692"/>
    </source>
</evidence>
<gene>
    <name evidence="10" type="ORF">CCALI_02323</name>
</gene>
<dbReference type="eggNOG" id="COG2814">
    <property type="taxonomic scope" value="Bacteria"/>
</dbReference>
<dbReference type="PROSITE" id="PS50850">
    <property type="entry name" value="MFS"/>
    <property type="match status" value="1"/>
</dbReference>
<feature type="transmembrane region" description="Helical" evidence="8">
    <location>
        <begin position="104"/>
        <end position="123"/>
    </location>
</feature>
<evidence type="ECO:0000313" key="10">
    <source>
        <dbReference type="EMBL" id="CCW36128.1"/>
    </source>
</evidence>
<dbReference type="RefSeq" id="WP_016483647.1">
    <property type="nucleotide sequence ID" value="NC_021487.1"/>
</dbReference>
<dbReference type="InterPro" id="IPR011701">
    <property type="entry name" value="MFS"/>
</dbReference>
<dbReference type="SUPFAM" id="SSF103473">
    <property type="entry name" value="MFS general substrate transporter"/>
    <property type="match status" value="1"/>
</dbReference>
<reference evidence="11" key="1">
    <citation type="submission" date="2013-03" db="EMBL/GenBank/DDBJ databases">
        <title>Genome sequence of Chthonomonas calidirosea, the first sequenced genome from the Armatimonadetes phylum (formally candidate division OP10).</title>
        <authorList>
            <person name="Lee K.C.Y."/>
            <person name="Morgan X.C."/>
            <person name="Dunfield P.F."/>
            <person name="Tamas I."/>
            <person name="Houghton K.M."/>
            <person name="Vyssotski M."/>
            <person name="Ryan J.L.J."/>
            <person name="Lagutin K."/>
            <person name="McDonald I.R."/>
            <person name="Stott M.B."/>
        </authorList>
    </citation>
    <scope>NUCLEOTIDE SEQUENCE [LARGE SCALE GENOMIC DNA]</scope>
    <source>
        <strain evidence="11">DSM 23976 / ICMP 18418 / T49</strain>
    </source>
</reference>